<dbReference type="EMBL" id="WHJE01000010">
    <property type="protein sequence ID" value="KAE8765420.1"/>
    <property type="molecule type" value="Genomic_DNA"/>
</dbReference>
<dbReference type="InterPro" id="IPR052526">
    <property type="entry name" value="HTH-type_Bedaq_tolerance"/>
</dbReference>
<keyword evidence="4" id="KW-1185">Reference proteome</keyword>
<dbReference type="AlphaFoldDB" id="A0A7J5UT04"/>
<feature type="region of interest" description="Disordered" evidence="1">
    <location>
        <begin position="164"/>
        <end position="187"/>
    </location>
</feature>
<dbReference type="PROSITE" id="PS50995">
    <property type="entry name" value="HTH_MARR_2"/>
    <property type="match status" value="1"/>
</dbReference>
<sequence length="187" mass="20187">MEKVTTLLGPAAVDEAPRPGDADEQLHSAFLALLRWTSRSAVRTRLWTGDGVELTPTDAWLIDALAAHGPMRVTTLAGWQGVDKSTVTPQVRRLERAGLVDRRPDPEDGRASLLTLSAHGREVRERVRAAGGQALSRSLASWDDADRRALAELLIRFVATVEQAEGDEAAGHGADRRPTEPGETGRG</sequence>
<dbReference type="OrthoDB" id="9155413at2"/>
<comment type="caution">
    <text evidence="3">The sequence shown here is derived from an EMBL/GenBank/DDBJ whole genome shotgun (WGS) entry which is preliminary data.</text>
</comment>
<name>A0A7J5UT04_9MICO</name>
<dbReference type="InterPro" id="IPR036390">
    <property type="entry name" value="WH_DNA-bd_sf"/>
</dbReference>
<dbReference type="Gene3D" id="1.10.10.10">
    <property type="entry name" value="Winged helix-like DNA-binding domain superfamily/Winged helix DNA-binding domain"/>
    <property type="match status" value="1"/>
</dbReference>
<evidence type="ECO:0000313" key="3">
    <source>
        <dbReference type="EMBL" id="KAE8765420.1"/>
    </source>
</evidence>
<dbReference type="PANTHER" id="PTHR39515">
    <property type="entry name" value="CONSERVED PROTEIN"/>
    <property type="match status" value="1"/>
</dbReference>
<dbReference type="InterPro" id="IPR036388">
    <property type="entry name" value="WH-like_DNA-bd_sf"/>
</dbReference>
<dbReference type="SMART" id="SM00347">
    <property type="entry name" value="HTH_MARR"/>
    <property type="match status" value="1"/>
</dbReference>
<feature type="region of interest" description="Disordered" evidence="1">
    <location>
        <begin position="1"/>
        <end position="21"/>
    </location>
</feature>
<organism evidence="3 4">
    <name type="scientific">Georgenia thermotolerans</name>
    <dbReference type="NCBI Taxonomy" id="527326"/>
    <lineage>
        <taxon>Bacteria</taxon>
        <taxon>Bacillati</taxon>
        <taxon>Actinomycetota</taxon>
        <taxon>Actinomycetes</taxon>
        <taxon>Micrococcales</taxon>
        <taxon>Bogoriellaceae</taxon>
        <taxon>Georgenia</taxon>
    </lineage>
</organism>
<protein>
    <submittedName>
        <fullName evidence="3">MarR family transcriptional regulator</fullName>
    </submittedName>
</protein>
<accession>A0A7J5UT04</accession>
<dbReference type="PANTHER" id="PTHR39515:SF2">
    <property type="entry name" value="HTH-TYPE TRANSCRIPTIONAL REGULATOR RV0880"/>
    <property type="match status" value="1"/>
</dbReference>
<feature type="compositionally biased region" description="Basic and acidic residues" evidence="1">
    <location>
        <begin position="169"/>
        <end position="187"/>
    </location>
</feature>
<evidence type="ECO:0000313" key="4">
    <source>
        <dbReference type="Proteomes" id="UP000451860"/>
    </source>
</evidence>
<evidence type="ECO:0000256" key="1">
    <source>
        <dbReference type="SAM" id="MobiDB-lite"/>
    </source>
</evidence>
<dbReference type="RefSeq" id="WP_152201797.1">
    <property type="nucleotide sequence ID" value="NZ_VUKF01000008.1"/>
</dbReference>
<proteinExistence type="predicted"/>
<feature type="domain" description="HTH marR-type" evidence="2">
    <location>
        <begin position="27"/>
        <end position="159"/>
    </location>
</feature>
<gene>
    <name evidence="3" type="ORF">GB883_03885</name>
</gene>
<reference evidence="3 4" key="1">
    <citation type="submission" date="2019-10" db="EMBL/GenBank/DDBJ databases">
        <title>Georgenia wutianyii sp. nov. and Georgenia yuyongxinii sp. nov. isolated from plateau pika (Ochotona curzoniae) in the Qinghai-Tibet plateau of China.</title>
        <authorList>
            <person name="Tian Z."/>
        </authorList>
    </citation>
    <scope>NUCLEOTIDE SEQUENCE [LARGE SCALE GENOMIC DNA]</scope>
    <source>
        <strain evidence="3 4">DSM 21501</strain>
    </source>
</reference>
<dbReference type="InterPro" id="IPR000835">
    <property type="entry name" value="HTH_MarR-typ"/>
</dbReference>
<dbReference type="SUPFAM" id="SSF46785">
    <property type="entry name" value="Winged helix' DNA-binding domain"/>
    <property type="match status" value="1"/>
</dbReference>
<dbReference type="Proteomes" id="UP000451860">
    <property type="component" value="Unassembled WGS sequence"/>
</dbReference>
<evidence type="ECO:0000259" key="2">
    <source>
        <dbReference type="PROSITE" id="PS50995"/>
    </source>
</evidence>
<dbReference type="GO" id="GO:0003700">
    <property type="term" value="F:DNA-binding transcription factor activity"/>
    <property type="evidence" value="ECO:0007669"/>
    <property type="project" value="InterPro"/>
</dbReference>
<dbReference type="Pfam" id="PF01047">
    <property type="entry name" value="MarR"/>
    <property type="match status" value="1"/>
</dbReference>